<dbReference type="AlphaFoldDB" id="A0A9E7FD31"/>
<keyword evidence="2" id="KW-1185">Reference proteome</keyword>
<evidence type="ECO:0000313" key="2">
    <source>
        <dbReference type="Proteomes" id="UP001055439"/>
    </source>
</evidence>
<name>A0A9E7FD31_9LILI</name>
<dbReference type="EMBL" id="CP097505">
    <property type="protein sequence ID" value="URD93744.1"/>
    <property type="molecule type" value="Genomic_DNA"/>
</dbReference>
<gene>
    <name evidence="1" type="ORF">MUK42_33903</name>
</gene>
<organism evidence="1 2">
    <name type="scientific">Musa troglodytarum</name>
    <name type="common">fe'i banana</name>
    <dbReference type="NCBI Taxonomy" id="320322"/>
    <lineage>
        <taxon>Eukaryota</taxon>
        <taxon>Viridiplantae</taxon>
        <taxon>Streptophyta</taxon>
        <taxon>Embryophyta</taxon>
        <taxon>Tracheophyta</taxon>
        <taxon>Spermatophyta</taxon>
        <taxon>Magnoliopsida</taxon>
        <taxon>Liliopsida</taxon>
        <taxon>Zingiberales</taxon>
        <taxon>Musaceae</taxon>
        <taxon>Musa</taxon>
    </lineage>
</organism>
<proteinExistence type="predicted"/>
<protein>
    <submittedName>
        <fullName evidence="1">Uncharacterized protein</fullName>
    </submittedName>
</protein>
<accession>A0A9E7FD31</accession>
<evidence type="ECO:0000313" key="1">
    <source>
        <dbReference type="EMBL" id="URD93744.1"/>
    </source>
</evidence>
<reference evidence="1" key="1">
    <citation type="submission" date="2022-05" db="EMBL/GenBank/DDBJ databases">
        <title>The Musa troglodytarum L. genome provides insights into the mechanism of non-climacteric behaviour and enrichment of carotenoids.</title>
        <authorList>
            <person name="Wang J."/>
        </authorList>
    </citation>
    <scope>NUCLEOTIDE SEQUENCE</scope>
    <source>
        <tissue evidence="1">Leaf</tissue>
    </source>
</reference>
<sequence length="43" mass="5129">MSCCGYIVSVMFRHLNFVIRCFGLIKSPCRLSICFYRRTTLHR</sequence>
<dbReference type="Proteomes" id="UP001055439">
    <property type="component" value="Chromosome 3"/>
</dbReference>